<keyword evidence="10 13" id="KW-0408">Iron</keyword>
<evidence type="ECO:0000256" key="4">
    <source>
        <dbReference type="ARBA" id="ARBA00022485"/>
    </source>
</evidence>
<dbReference type="GO" id="GO:0004076">
    <property type="term" value="F:biotin synthase activity"/>
    <property type="evidence" value="ECO:0007669"/>
    <property type="project" value="UniProtKB-UniRule"/>
</dbReference>
<keyword evidence="7 13" id="KW-0001">2Fe-2S</keyword>
<keyword evidence="8 13" id="KW-0479">Metal-binding</keyword>
<feature type="domain" description="Radical SAM core" evidence="15">
    <location>
        <begin position="55"/>
        <end position="285"/>
    </location>
</feature>
<comment type="caution">
    <text evidence="16">The sequence shown here is derived from an EMBL/GenBank/DDBJ whole genome shotgun (WGS) entry which is preliminary data.</text>
</comment>
<organism evidence="16">
    <name type="scientific">Prosthecochloris aestuarii</name>
    <dbReference type="NCBI Taxonomy" id="1102"/>
    <lineage>
        <taxon>Bacteria</taxon>
        <taxon>Pseudomonadati</taxon>
        <taxon>Chlorobiota</taxon>
        <taxon>Chlorobiia</taxon>
        <taxon>Chlorobiales</taxon>
        <taxon>Chlorobiaceae</taxon>
        <taxon>Prosthecochloris</taxon>
    </lineage>
</organism>
<evidence type="ECO:0000256" key="14">
    <source>
        <dbReference type="PIRSR" id="PIRSR001619-1"/>
    </source>
</evidence>
<dbReference type="EC" id="2.8.1.6" evidence="3 13"/>
<evidence type="ECO:0000259" key="15">
    <source>
        <dbReference type="PROSITE" id="PS51918"/>
    </source>
</evidence>
<comment type="cofactor">
    <cofactor evidence="13 14">
        <name>[4Fe-4S] cluster</name>
        <dbReference type="ChEBI" id="CHEBI:49883"/>
    </cofactor>
    <text evidence="13 14">Binds 1 [4Fe-4S] cluster. The cluster is coordinated with 3 cysteines and an exchangeable S-adenosyl-L-methionine.</text>
</comment>
<dbReference type="InterPro" id="IPR002684">
    <property type="entry name" value="Biotin_synth/BioAB"/>
</dbReference>
<dbReference type="SFLD" id="SFLDS00029">
    <property type="entry name" value="Radical_SAM"/>
    <property type="match status" value="1"/>
</dbReference>
<name>A0A831WUN4_PROAE</name>
<evidence type="ECO:0000256" key="2">
    <source>
        <dbReference type="ARBA" id="ARBA00010765"/>
    </source>
</evidence>
<dbReference type="InterPro" id="IPR024177">
    <property type="entry name" value="Biotin_synthase"/>
</dbReference>
<evidence type="ECO:0000313" key="16">
    <source>
        <dbReference type="EMBL" id="HED30474.1"/>
    </source>
</evidence>
<dbReference type="Pfam" id="PF06968">
    <property type="entry name" value="BATS"/>
    <property type="match status" value="1"/>
</dbReference>
<feature type="binding site" evidence="13 14">
    <location>
        <position position="213"/>
    </location>
    <ligand>
        <name>[2Fe-2S] cluster</name>
        <dbReference type="ChEBI" id="CHEBI:190135"/>
    </ligand>
</feature>
<protein>
    <recommendedName>
        <fullName evidence="3 13">Biotin synthase</fullName>
        <ecNumber evidence="3 13">2.8.1.6</ecNumber>
    </recommendedName>
</protein>
<keyword evidence="6 13" id="KW-0949">S-adenosyl-L-methionine</keyword>
<comment type="caution">
    <text evidence="13">Lacks conserved residue(s) required for the propagation of feature annotation.</text>
</comment>
<dbReference type="Pfam" id="PF04055">
    <property type="entry name" value="Radical_SAM"/>
    <property type="match status" value="1"/>
</dbReference>
<comment type="catalytic activity">
    <reaction evidence="12 13">
        <text>(4R,5S)-dethiobiotin + (sulfur carrier)-SH + 2 reduced [2Fe-2S]-[ferredoxin] + 2 S-adenosyl-L-methionine = (sulfur carrier)-H + biotin + 2 5'-deoxyadenosine + 2 L-methionine + 2 oxidized [2Fe-2S]-[ferredoxin]</text>
        <dbReference type="Rhea" id="RHEA:22060"/>
        <dbReference type="Rhea" id="RHEA-COMP:10000"/>
        <dbReference type="Rhea" id="RHEA-COMP:10001"/>
        <dbReference type="Rhea" id="RHEA-COMP:14737"/>
        <dbReference type="Rhea" id="RHEA-COMP:14739"/>
        <dbReference type="ChEBI" id="CHEBI:17319"/>
        <dbReference type="ChEBI" id="CHEBI:29917"/>
        <dbReference type="ChEBI" id="CHEBI:33737"/>
        <dbReference type="ChEBI" id="CHEBI:33738"/>
        <dbReference type="ChEBI" id="CHEBI:57586"/>
        <dbReference type="ChEBI" id="CHEBI:57844"/>
        <dbReference type="ChEBI" id="CHEBI:59789"/>
        <dbReference type="ChEBI" id="CHEBI:64428"/>
        <dbReference type="ChEBI" id="CHEBI:149473"/>
        <dbReference type="EC" id="2.8.1.6"/>
    </reaction>
</comment>
<dbReference type="AlphaFoldDB" id="A0A831WUN4"/>
<dbReference type="CDD" id="cd01335">
    <property type="entry name" value="Radical_SAM"/>
    <property type="match status" value="1"/>
</dbReference>
<reference evidence="16" key="1">
    <citation type="journal article" date="2020" name="mSystems">
        <title>Genome- and Community-Level Interaction Insights into Carbon Utilization and Element Cycling Functions of Hydrothermarchaeota in Hydrothermal Sediment.</title>
        <authorList>
            <person name="Zhou Z."/>
            <person name="Liu Y."/>
            <person name="Xu W."/>
            <person name="Pan J."/>
            <person name="Luo Z.H."/>
            <person name="Li M."/>
        </authorList>
    </citation>
    <scope>NUCLEOTIDE SEQUENCE [LARGE SCALE GENOMIC DNA]</scope>
    <source>
        <strain evidence="16">SpSt-1181</strain>
    </source>
</reference>
<dbReference type="InterPro" id="IPR006638">
    <property type="entry name" value="Elp3/MiaA/NifB-like_rSAM"/>
</dbReference>
<dbReference type="HAMAP" id="MF_01694">
    <property type="entry name" value="BioB"/>
    <property type="match status" value="1"/>
</dbReference>
<dbReference type="EMBL" id="DSBW01000049">
    <property type="protein sequence ID" value="HED30474.1"/>
    <property type="molecule type" value="Genomic_DNA"/>
</dbReference>
<feature type="binding site" evidence="13 14">
    <location>
        <position position="152"/>
    </location>
    <ligand>
        <name>[2Fe-2S] cluster</name>
        <dbReference type="ChEBI" id="CHEBI:190135"/>
    </ligand>
</feature>
<dbReference type="PROSITE" id="PS51918">
    <property type="entry name" value="RADICAL_SAM"/>
    <property type="match status" value="1"/>
</dbReference>
<evidence type="ECO:0000256" key="3">
    <source>
        <dbReference type="ARBA" id="ARBA00012236"/>
    </source>
</evidence>
<evidence type="ECO:0000256" key="6">
    <source>
        <dbReference type="ARBA" id="ARBA00022691"/>
    </source>
</evidence>
<keyword evidence="5 13" id="KW-0808">Transferase</keyword>
<gene>
    <name evidence="13 16" type="primary">bioB</name>
    <name evidence="16" type="ORF">ENN50_02035</name>
</gene>
<feature type="binding site" evidence="13 14">
    <location>
        <position position="77"/>
    </location>
    <ligand>
        <name>[4Fe-4S] cluster</name>
        <dbReference type="ChEBI" id="CHEBI:49883"/>
        <note>4Fe-4S-S-AdoMet</note>
    </ligand>
</feature>
<comment type="cofactor">
    <cofactor evidence="13">
        <name>[2Fe-2S] cluster</name>
        <dbReference type="ChEBI" id="CHEBI:190135"/>
    </cofactor>
    <text evidence="13">Binds 1 [2Fe-2S] cluster. The cluster is coordinated with 3 cysteines and 1 arginine.</text>
</comment>
<comment type="cofactor">
    <cofactor evidence="14">
        <name>[2Fe-2S] cluster</name>
        <dbReference type="ChEBI" id="CHEBI:190135"/>
    </cofactor>
    <text evidence="14">Binds 1 [2Fe-2S] cluster. The cluster is coordinated with 3 cysteines and 1 arginine.</text>
</comment>
<dbReference type="InterPro" id="IPR010722">
    <property type="entry name" value="BATS_dom"/>
</dbReference>
<dbReference type="GO" id="GO:0009102">
    <property type="term" value="P:biotin biosynthetic process"/>
    <property type="evidence" value="ECO:0007669"/>
    <property type="project" value="UniProtKB-UniRule"/>
</dbReference>
<accession>A0A831WUN4</accession>
<comment type="similarity">
    <text evidence="2 13">Belongs to the radical SAM superfamily. Biotin synthase family.</text>
</comment>
<dbReference type="GO" id="GO:0051537">
    <property type="term" value="F:2 iron, 2 sulfur cluster binding"/>
    <property type="evidence" value="ECO:0007669"/>
    <property type="project" value="UniProtKB-KW"/>
</dbReference>
<proteinExistence type="inferred from homology"/>
<dbReference type="SMART" id="SM00876">
    <property type="entry name" value="BATS"/>
    <property type="match status" value="1"/>
</dbReference>
<dbReference type="NCBIfam" id="TIGR00433">
    <property type="entry name" value="bioB"/>
    <property type="match status" value="1"/>
</dbReference>
<dbReference type="PIRSF" id="PIRSF001619">
    <property type="entry name" value="Biotin_synth"/>
    <property type="match status" value="1"/>
</dbReference>
<feature type="binding site" evidence="13 14">
    <location>
        <position position="80"/>
    </location>
    <ligand>
        <name>[4Fe-4S] cluster</name>
        <dbReference type="ChEBI" id="CHEBI:49883"/>
        <note>4Fe-4S-S-AdoMet</note>
    </ligand>
</feature>
<dbReference type="SFLD" id="SFLDG01060">
    <property type="entry name" value="BATS_domain_containing"/>
    <property type="match status" value="1"/>
</dbReference>
<dbReference type="InterPro" id="IPR013785">
    <property type="entry name" value="Aldolase_TIM"/>
</dbReference>
<evidence type="ECO:0000256" key="10">
    <source>
        <dbReference type="ARBA" id="ARBA00023004"/>
    </source>
</evidence>
<sequence>MNDYLHPLVGQAYEVLHTGTPLTYELACGLSGLQGEAVADLLSLANKVRNRYACLEDGTVHSCSILNARSGLCAENCRFCAQSLHNEAGVEQYGLMKREQVFEAAGRVYAQGIRHFGIVTSGYGYRKITPEFERITGLIRDLKEEYPGLNVCASLGVLGPETAAALARAGIAHYNINIQVSPGRYHDLIADSHPVSDRIDTVRLLQKYGVEVCCGGILGVGESMMDRVDMIFELQRLDVAVIPLNVLVPVDGTPLEGSGAVAVSDIVKTFALCRLAHPCKIIKFAAGRETVMKDFQGLLMLSGANGFLTGGYLTTRGRDIADDQAFIEQLRHFGGGNS</sequence>
<feature type="binding site" evidence="13 14">
    <location>
        <position position="283"/>
    </location>
    <ligand>
        <name>[2Fe-2S] cluster</name>
        <dbReference type="ChEBI" id="CHEBI:190135"/>
    </ligand>
</feature>
<evidence type="ECO:0000256" key="13">
    <source>
        <dbReference type="HAMAP-Rule" id="MF_01694"/>
    </source>
</evidence>
<keyword evidence="4 13" id="KW-0004">4Fe-4S</keyword>
<dbReference type="GO" id="GO:0051539">
    <property type="term" value="F:4 iron, 4 sulfur cluster binding"/>
    <property type="evidence" value="ECO:0007669"/>
    <property type="project" value="UniProtKB-KW"/>
</dbReference>
<evidence type="ECO:0000256" key="12">
    <source>
        <dbReference type="ARBA" id="ARBA00051157"/>
    </source>
</evidence>
<evidence type="ECO:0000256" key="7">
    <source>
        <dbReference type="ARBA" id="ARBA00022714"/>
    </source>
</evidence>
<evidence type="ECO:0000256" key="5">
    <source>
        <dbReference type="ARBA" id="ARBA00022679"/>
    </source>
</evidence>
<evidence type="ECO:0000256" key="9">
    <source>
        <dbReference type="ARBA" id="ARBA00022756"/>
    </source>
</evidence>
<evidence type="ECO:0000256" key="8">
    <source>
        <dbReference type="ARBA" id="ARBA00022723"/>
    </source>
</evidence>
<dbReference type="InterPro" id="IPR007197">
    <property type="entry name" value="rSAM"/>
</dbReference>
<feature type="binding site" evidence="13 14">
    <location>
        <position position="73"/>
    </location>
    <ligand>
        <name>[4Fe-4S] cluster</name>
        <dbReference type="ChEBI" id="CHEBI:49883"/>
        <note>4Fe-4S-S-AdoMet</note>
    </ligand>
</feature>
<dbReference type="SUPFAM" id="SSF102114">
    <property type="entry name" value="Radical SAM enzymes"/>
    <property type="match status" value="1"/>
</dbReference>
<evidence type="ECO:0000256" key="1">
    <source>
        <dbReference type="ARBA" id="ARBA00004942"/>
    </source>
</evidence>
<evidence type="ECO:0000256" key="11">
    <source>
        <dbReference type="ARBA" id="ARBA00023014"/>
    </source>
</evidence>
<comment type="function">
    <text evidence="13">Catalyzes the conversion of dethiobiotin (DTB) to biotin by the insertion of a sulfur atom into dethiobiotin via a radical-based mechanism.</text>
</comment>
<dbReference type="GO" id="GO:0005506">
    <property type="term" value="F:iron ion binding"/>
    <property type="evidence" value="ECO:0007669"/>
    <property type="project" value="UniProtKB-UniRule"/>
</dbReference>
<dbReference type="SFLD" id="SFLDG01278">
    <property type="entry name" value="biotin_synthase_like"/>
    <property type="match status" value="1"/>
</dbReference>
<dbReference type="Proteomes" id="UP000886335">
    <property type="component" value="Unassembled WGS sequence"/>
</dbReference>
<keyword evidence="11 13" id="KW-0411">Iron-sulfur</keyword>
<keyword evidence="9 13" id="KW-0093">Biotin biosynthesis</keyword>
<dbReference type="PANTHER" id="PTHR22976:SF2">
    <property type="entry name" value="BIOTIN SYNTHASE, MITOCHONDRIAL"/>
    <property type="match status" value="1"/>
</dbReference>
<comment type="subunit">
    <text evidence="13">Homodimer.</text>
</comment>
<dbReference type="Gene3D" id="3.20.20.70">
    <property type="entry name" value="Aldolase class I"/>
    <property type="match status" value="1"/>
</dbReference>
<dbReference type="PANTHER" id="PTHR22976">
    <property type="entry name" value="BIOTIN SYNTHASE"/>
    <property type="match status" value="1"/>
</dbReference>
<comment type="pathway">
    <text evidence="1 13">Cofactor biosynthesis; biotin biosynthesis; biotin from 7,8-diaminononanoate: step 2/2.</text>
</comment>
<dbReference type="SMART" id="SM00729">
    <property type="entry name" value="Elp3"/>
    <property type="match status" value="1"/>
</dbReference>
<dbReference type="UniPathway" id="UPA00078">
    <property type="reaction ID" value="UER00162"/>
</dbReference>
<dbReference type="InterPro" id="IPR058240">
    <property type="entry name" value="rSAM_sf"/>
</dbReference>